<reference evidence="3" key="1">
    <citation type="journal article" date="2019" name="Int. J. Syst. Evol. Microbiol.">
        <title>The Global Catalogue of Microorganisms (GCM) 10K type strain sequencing project: providing services to taxonomists for standard genome sequencing and annotation.</title>
        <authorList>
            <consortium name="The Broad Institute Genomics Platform"/>
            <consortium name="The Broad Institute Genome Sequencing Center for Infectious Disease"/>
            <person name="Wu L."/>
            <person name="Ma J."/>
        </authorList>
    </citation>
    <scope>NUCLEOTIDE SEQUENCE [LARGE SCALE GENOMIC DNA]</scope>
    <source>
        <strain evidence="3">SHR3</strain>
    </source>
</reference>
<name>A0ABW1AR98_9RHOO</name>
<keyword evidence="1" id="KW-1133">Transmembrane helix</keyword>
<dbReference type="Proteomes" id="UP001595974">
    <property type="component" value="Unassembled WGS sequence"/>
</dbReference>
<sequence>MITVLLYGHLRKRFGKFHRFDIRSPADAIQALAANFPEFRPHLLEHSEPGYRILVGRESRDESTLRHPADDVIRIVPVVSGAGGGWGQVILGGVLAVVGVFTGFTFLTSFGVSMALGGIAQLLAPAPRTYSPAERPENLPSYGFDGATNTVAQGNPVPLFYGEGIVGSQQISVGLSTVSI</sequence>
<evidence type="ECO:0000256" key="1">
    <source>
        <dbReference type="SAM" id="Phobius"/>
    </source>
</evidence>
<evidence type="ECO:0000313" key="3">
    <source>
        <dbReference type="Proteomes" id="UP001595974"/>
    </source>
</evidence>
<keyword evidence="3" id="KW-1185">Reference proteome</keyword>
<dbReference type="InterPro" id="IPR012675">
    <property type="entry name" value="Beta-grasp_dom_sf"/>
</dbReference>
<protein>
    <submittedName>
        <fullName evidence="2">Tail assembly protein</fullName>
    </submittedName>
</protein>
<keyword evidence="1" id="KW-0812">Transmembrane</keyword>
<comment type="caution">
    <text evidence="2">The sequence shown here is derived from an EMBL/GenBank/DDBJ whole genome shotgun (WGS) entry which is preliminary data.</text>
</comment>
<organism evidence="2 3">
    <name type="scientific">Thauera sinica</name>
    <dbReference type="NCBI Taxonomy" id="2665146"/>
    <lineage>
        <taxon>Bacteria</taxon>
        <taxon>Pseudomonadati</taxon>
        <taxon>Pseudomonadota</taxon>
        <taxon>Betaproteobacteria</taxon>
        <taxon>Rhodocyclales</taxon>
        <taxon>Zoogloeaceae</taxon>
        <taxon>Thauera</taxon>
    </lineage>
</organism>
<dbReference type="CDD" id="cd17040">
    <property type="entry name" value="Ubl_MoaD_like"/>
    <property type="match status" value="1"/>
</dbReference>
<dbReference type="RefSeq" id="WP_096447676.1">
    <property type="nucleotide sequence ID" value="NZ_JBHSOG010000042.1"/>
</dbReference>
<proteinExistence type="predicted"/>
<dbReference type="Gene3D" id="3.10.20.30">
    <property type="match status" value="1"/>
</dbReference>
<accession>A0ABW1AR98</accession>
<feature type="transmembrane region" description="Helical" evidence="1">
    <location>
        <begin position="86"/>
        <end position="107"/>
    </location>
</feature>
<evidence type="ECO:0000313" key="2">
    <source>
        <dbReference type="EMBL" id="MFC5769817.1"/>
    </source>
</evidence>
<dbReference type="EMBL" id="JBHSOG010000042">
    <property type="protein sequence ID" value="MFC5769817.1"/>
    <property type="molecule type" value="Genomic_DNA"/>
</dbReference>
<keyword evidence="1" id="KW-0472">Membrane</keyword>
<gene>
    <name evidence="2" type="ORF">ACFPTN_10575</name>
</gene>